<keyword evidence="2" id="KW-1185">Reference proteome</keyword>
<organism evidence="1 2">
    <name type="scientific">Parelaphostrongylus tenuis</name>
    <name type="common">Meningeal worm</name>
    <dbReference type="NCBI Taxonomy" id="148309"/>
    <lineage>
        <taxon>Eukaryota</taxon>
        <taxon>Metazoa</taxon>
        <taxon>Ecdysozoa</taxon>
        <taxon>Nematoda</taxon>
        <taxon>Chromadorea</taxon>
        <taxon>Rhabditida</taxon>
        <taxon>Rhabditina</taxon>
        <taxon>Rhabditomorpha</taxon>
        <taxon>Strongyloidea</taxon>
        <taxon>Metastrongylidae</taxon>
        <taxon>Parelaphostrongylus</taxon>
    </lineage>
</organism>
<name>A0AAD5R9I7_PARTN</name>
<sequence length="98" mass="11801">MEKWCEQISWNDLEYLREEIFDELGMHNNRFISETVATEKKDLKAKKKSVMTTHRVFHFFPKIKNVSRTSRSSVLLEKSDERIGIEICMFIPYFDSYE</sequence>
<gene>
    <name evidence="1" type="ORF">KIN20_034062</name>
</gene>
<reference evidence="1" key="1">
    <citation type="submission" date="2021-06" db="EMBL/GenBank/DDBJ databases">
        <title>Parelaphostrongylus tenuis whole genome reference sequence.</title>
        <authorList>
            <person name="Garwood T.J."/>
            <person name="Larsen P.A."/>
            <person name="Fountain-Jones N.M."/>
            <person name="Garbe J.R."/>
            <person name="Macchietto M.G."/>
            <person name="Kania S.A."/>
            <person name="Gerhold R.W."/>
            <person name="Richards J.E."/>
            <person name="Wolf T.M."/>
        </authorList>
    </citation>
    <scope>NUCLEOTIDE SEQUENCE</scope>
    <source>
        <strain evidence="1">MNPRO001-30</strain>
        <tissue evidence="1">Meninges</tissue>
    </source>
</reference>
<proteinExistence type="predicted"/>
<evidence type="ECO:0000313" key="1">
    <source>
        <dbReference type="EMBL" id="KAJ1372009.1"/>
    </source>
</evidence>
<accession>A0AAD5R9I7</accession>
<evidence type="ECO:0000313" key="2">
    <source>
        <dbReference type="Proteomes" id="UP001196413"/>
    </source>
</evidence>
<dbReference type="Proteomes" id="UP001196413">
    <property type="component" value="Unassembled WGS sequence"/>
</dbReference>
<dbReference type="AlphaFoldDB" id="A0AAD5R9I7"/>
<comment type="caution">
    <text evidence="1">The sequence shown here is derived from an EMBL/GenBank/DDBJ whole genome shotgun (WGS) entry which is preliminary data.</text>
</comment>
<protein>
    <submittedName>
        <fullName evidence="1">Uncharacterized protein</fullName>
    </submittedName>
</protein>
<dbReference type="EMBL" id="JAHQIW010007074">
    <property type="protein sequence ID" value="KAJ1372009.1"/>
    <property type="molecule type" value="Genomic_DNA"/>
</dbReference>